<dbReference type="Proteomes" id="UP000006546">
    <property type="component" value="Chromosome"/>
</dbReference>
<feature type="domain" description="Serine/threonine specific protein phosphatases" evidence="1">
    <location>
        <begin position="179"/>
        <end position="184"/>
    </location>
</feature>
<name>F4LP94_TREBD</name>
<proteinExistence type="predicted"/>
<evidence type="ECO:0000259" key="1">
    <source>
        <dbReference type="PROSITE" id="PS00125"/>
    </source>
</evidence>
<dbReference type="SUPFAM" id="SSF56300">
    <property type="entry name" value="Metallo-dependent phosphatases"/>
    <property type="match status" value="1"/>
</dbReference>
<reference evidence="3" key="1">
    <citation type="submission" date="2011-04" db="EMBL/GenBank/DDBJ databases">
        <title>The complete genome of Treponema brennaborense DSM 12168.</title>
        <authorList>
            <person name="Lucas S."/>
            <person name="Han J."/>
            <person name="Lapidus A."/>
            <person name="Bruce D."/>
            <person name="Goodwin L."/>
            <person name="Pitluck S."/>
            <person name="Peters L."/>
            <person name="Kyrpides N."/>
            <person name="Mavromatis K."/>
            <person name="Ivanova N."/>
            <person name="Mikhailova N."/>
            <person name="Pagani I."/>
            <person name="Teshima H."/>
            <person name="Detter J.C."/>
            <person name="Tapia R."/>
            <person name="Han C."/>
            <person name="Land M."/>
            <person name="Hauser L."/>
            <person name="Markowitz V."/>
            <person name="Cheng J.-F."/>
            <person name="Hugenholtz P."/>
            <person name="Woyke T."/>
            <person name="Wu D."/>
            <person name="Gronow S."/>
            <person name="Wellnitz S."/>
            <person name="Brambilla E."/>
            <person name="Klenk H.-P."/>
            <person name="Eisen J.A."/>
        </authorList>
    </citation>
    <scope>NUCLEOTIDE SEQUENCE [LARGE SCALE GENOMIC DNA]</scope>
    <source>
        <strain evidence="3">DSM 12168 / CIP 105900 / DD5/3</strain>
    </source>
</reference>
<accession>F4LP94</accession>
<dbReference type="EMBL" id="CP002696">
    <property type="protein sequence ID" value="AEE16956.1"/>
    <property type="molecule type" value="Genomic_DNA"/>
</dbReference>
<dbReference type="Gene3D" id="3.60.21.10">
    <property type="match status" value="1"/>
</dbReference>
<organism evidence="2 3">
    <name type="scientific">Treponema brennaborense (strain DSM 12168 / CIP 105900 / DD5/3)</name>
    <dbReference type="NCBI Taxonomy" id="906968"/>
    <lineage>
        <taxon>Bacteria</taxon>
        <taxon>Pseudomonadati</taxon>
        <taxon>Spirochaetota</taxon>
        <taxon>Spirochaetia</taxon>
        <taxon>Spirochaetales</taxon>
        <taxon>Treponemataceae</taxon>
        <taxon>Treponema</taxon>
    </lineage>
</organism>
<evidence type="ECO:0000313" key="2">
    <source>
        <dbReference type="EMBL" id="AEE16956.1"/>
    </source>
</evidence>
<dbReference type="PROSITE" id="PS00125">
    <property type="entry name" value="SER_THR_PHOSPHATASE"/>
    <property type="match status" value="1"/>
</dbReference>
<sequence>MEVRISKRKFSLKDIGLIASRSELIPYKELFGLLDEAGTVLDGESPSYRPFSAVSHGPGGLLDFTEDVRVPVLLVPDLHARAAFFARLMASSAFSDRIPGADPTDSVFTLLNKRLLRVVCLGDGFHSETNRERWLLAYDDFLAGIVAGESMCAEMRESLALMAAVMRCKCAFPGYFHFLKGNHENILNAEGGGNHPFRKFAQEGEMVKAFVAEYYGDDILHLFSYFENRLPLIAVCSGCVASHAEPRAAYTRQQLVDGMEDAAVIEGLTWTDNGSGTPENVSAMLKTLLPLFPDAVYVSGHRPVSGAYVRRRENSFIQIHNPLLCNAAFVPTGRPFDPETDILPV</sequence>
<protein>
    <recommendedName>
        <fullName evidence="1">Serine/threonine specific protein phosphatases domain-containing protein</fullName>
    </recommendedName>
</protein>
<dbReference type="STRING" id="906968.Trebr_1533"/>
<dbReference type="HOGENOM" id="CLU_821203_0_0_12"/>
<dbReference type="GO" id="GO:0016787">
    <property type="term" value="F:hydrolase activity"/>
    <property type="evidence" value="ECO:0007669"/>
    <property type="project" value="InterPro"/>
</dbReference>
<keyword evidence="3" id="KW-1185">Reference proteome</keyword>
<dbReference type="eggNOG" id="COG0639">
    <property type="taxonomic scope" value="Bacteria"/>
</dbReference>
<dbReference type="KEGG" id="tbe:Trebr_1533"/>
<dbReference type="AlphaFoldDB" id="F4LP94"/>
<evidence type="ECO:0000313" key="3">
    <source>
        <dbReference type="Proteomes" id="UP000006546"/>
    </source>
</evidence>
<dbReference type="InterPro" id="IPR006186">
    <property type="entry name" value="Ser/Thr-sp_prot-phosphatase"/>
</dbReference>
<gene>
    <name evidence="2" type="ordered locus">Trebr_1533</name>
</gene>
<dbReference type="OrthoDB" id="357054at2"/>
<dbReference type="InterPro" id="IPR029052">
    <property type="entry name" value="Metallo-depent_PP-like"/>
</dbReference>